<dbReference type="InterPro" id="IPR025245">
    <property type="entry name" value="DUF4197"/>
</dbReference>
<feature type="signal peptide" evidence="1">
    <location>
        <begin position="1"/>
        <end position="31"/>
    </location>
</feature>
<dbReference type="RefSeq" id="WP_163458087.1">
    <property type="nucleotide sequence ID" value="NZ_JAAGOH010000016.1"/>
</dbReference>
<gene>
    <name evidence="2" type="ORF">G3A44_13660</name>
</gene>
<dbReference type="AlphaFoldDB" id="A0A7C9PIT9"/>
<proteinExistence type="predicted"/>
<keyword evidence="1" id="KW-0732">Signal</keyword>
<evidence type="ECO:0000313" key="2">
    <source>
        <dbReference type="EMBL" id="NDY92232.1"/>
    </source>
</evidence>
<organism evidence="2 3">
    <name type="scientific">Ideonella livida</name>
    <dbReference type="NCBI Taxonomy" id="2707176"/>
    <lineage>
        <taxon>Bacteria</taxon>
        <taxon>Pseudomonadati</taxon>
        <taxon>Pseudomonadota</taxon>
        <taxon>Betaproteobacteria</taxon>
        <taxon>Burkholderiales</taxon>
        <taxon>Sphaerotilaceae</taxon>
        <taxon>Ideonella</taxon>
    </lineage>
</organism>
<dbReference type="Proteomes" id="UP000484255">
    <property type="component" value="Unassembled WGS sequence"/>
</dbReference>
<dbReference type="EMBL" id="JAAGOH010000016">
    <property type="protein sequence ID" value="NDY92232.1"/>
    <property type="molecule type" value="Genomic_DNA"/>
</dbReference>
<accession>A0A7C9PIT9</accession>
<comment type="caution">
    <text evidence="2">The sequence shown here is derived from an EMBL/GenBank/DDBJ whole genome shotgun (WGS) entry which is preliminary data.</text>
</comment>
<name>A0A7C9PIT9_9BURK</name>
<keyword evidence="3" id="KW-1185">Reference proteome</keyword>
<sequence length="233" mass="24867">MQRRHALRLTLAPLPTLLTATWWLAAPTAHASLFSEADASAALKTALERGAQAAVGLLGKTDGYLQNPKVAIALPRNAEKAATALRAVGQGQKVDDLVTAMNRAAEAAAPKALDLLLQAARQMSVEDAVQIVKGDDTAVTRYFAGKTREPLTTAFKPIVTQATQDVSLARKYNAVVGKVSSFSMFQDKDFSIESYVTGKALDGLYLVIGEEEKKIRQDPVATGSALLKKVFGL</sequence>
<dbReference type="Pfam" id="PF13852">
    <property type="entry name" value="DUF4197"/>
    <property type="match status" value="1"/>
</dbReference>
<feature type="chain" id="PRO_5028964939" evidence="1">
    <location>
        <begin position="32"/>
        <end position="233"/>
    </location>
</feature>
<protein>
    <submittedName>
        <fullName evidence="2">DUF4197 domain-containing protein</fullName>
    </submittedName>
</protein>
<reference evidence="2 3" key="1">
    <citation type="submission" date="2020-02" db="EMBL/GenBank/DDBJ databases">
        <title>Ideonella bacterium strain TBM-1.</title>
        <authorList>
            <person name="Chen W.-M."/>
        </authorList>
    </citation>
    <scope>NUCLEOTIDE SEQUENCE [LARGE SCALE GENOMIC DNA]</scope>
    <source>
        <strain evidence="2 3">TBM-1</strain>
    </source>
</reference>
<evidence type="ECO:0000256" key="1">
    <source>
        <dbReference type="SAM" id="SignalP"/>
    </source>
</evidence>
<evidence type="ECO:0000313" key="3">
    <source>
        <dbReference type="Proteomes" id="UP000484255"/>
    </source>
</evidence>